<dbReference type="KEGG" id="mvu:Metvu_0161"/>
<dbReference type="RefSeq" id="WP_012819574.1">
    <property type="nucleotide sequence ID" value="NC_013407.1"/>
</dbReference>
<organism evidence="2 3">
    <name type="scientific">Methanocaldococcus vulcanius (strain ATCC 700851 / DSM 12094 / M7)</name>
    <name type="common">Methanococcus vulcanius</name>
    <dbReference type="NCBI Taxonomy" id="579137"/>
    <lineage>
        <taxon>Archaea</taxon>
        <taxon>Methanobacteriati</taxon>
        <taxon>Methanobacteriota</taxon>
        <taxon>Methanomada group</taxon>
        <taxon>Methanococci</taxon>
        <taxon>Methanococcales</taxon>
        <taxon>Methanocaldococcaceae</taxon>
        <taxon>Methanocaldococcus</taxon>
    </lineage>
</organism>
<dbReference type="GO" id="GO:0004672">
    <property type="term" value="F:protein kinase activity"/>
    <property type="evidence" value="ECO:0007669"/>
    <property type="project" value="InterPro"/>
</dbReference>
<evidence type="ECO:0000259" key="1">
    <source>
        <dbReference type="PROSITE" id="PS50011"/>
    </source>
</evidence>
<dbReference type="AlphaFoldDB" id="C9REM6"/>
<evidence type="ECO:0000313" key="2">
    <source>
        <dbReference type="EMBL" id="ACX72028.1"/>
    </source>
</evidence>
<dbReference type="EMBL" id="CP001787">
    <property type="protein sequence ID" value="ACX72028.1"/>
    <property type="molecule type" value="Genomic_DNA"/>
</dbReference>
<keyword evidence="3" id="KW-1185">Reference proteome</keyword>
<dbReference type="STRING" id="579137.Metvu_0161"/>
<dbReference type="PANTHER" id="PTHR37171">
    <property type="entry name" value="SERINE/THREONINE-PROTEIN KINASE YRZF-RELATED"/>
    <property type="match status" value="1"/>
</dbReference>
<dbReference type="InterPro" id="IPR000719">
    <property type="entry name" value="Prot_kinase_dom"/>
</dbReference>
<dbReference type="GO" id="GO:0005524">
    <property type="term" value="F:ATP binding"/>
    <property type="evidence" value="ECO:0007669"/>
    <property type="project" value="InterPro"/>
</dbReference>
<gene>
    <name evidence="2" type="ordered locus">Metvu_0161</name>
</gene>
<dbReference type="InterPro" id="IPR052396">
    <property type="entry name" value="Meiotic_Drive_Suppr_Kinase"/>
</dbReference>
<sequence length="219" mass="25306">MITITRWLEIEEMIFKKIPKCIVNKKILEKLKDRGVEITDVLGKGHRGIVFKGRFKDKDVAIKIPRVDSPKNTIIHEAEVLRRIESYQISPQVYDYDSDYLIMDYIDGEELKSAISKLDDKSLLKVVEDILKISIKLDTLGIEHGEIQGGRHFLIEGKRTYIIDFDKARIKKTTKNFTEAVSLLFGGGRIASIVREKLNLTSEDIEFLMSIAKIYKKYR</sequence>
<feature type="domain" description="Protein kinase" evidence="1">
    <location>
        <begin position="36"/>
        <end position="219"/>
    </location>
</feature>
<protein>
    <submittedName>
        <fullName evidence="2">Tyrosine protein kinase</fullName>
    </submittedName>
</protein>
<dbReference type="PANTHER" id="PTHR37171:SF1">
    <property type="entry name" value="SERINE_THREONINE-PROTEIN KINASE YRZF-RELATED"/>
    <property type="match status" value="1"/>
</dbReference>
<dbReference type="Gene3D" id="1.10.510.10">
    <property type="entry name" value="Transferase(Phosphotransferase) domain 1"/>
    <property type="match status" value="1"/>
</dbReference>
<accession>C9REM6</accession>
<dbReference type="GeneID" id="8512489"/>
<dbReference type="SUPFAM" id="SSF56112">
    <property type="entry name" value="Protein kinase-like (PK-like)"/>
    <property type="match status" value="1"/>
</dbReference>
<dbReference type="InterPro" id="IPR011009">
    <property type="entry name" value="Kinase-like_dom_sf"/>
</dbReference>
<reference evidence="2" key="1">
    <citation type="submission" date="2009-10" db="EMBL/GenBank/DDBJ databases">
        <title>Complete sequence of chromosome of Methanocaldococcus vulcanius M7.</title>
        <authorList>
            <consortium name="US DOE Joint Genome Institute"/>
            <person name="Lucas S."/>
            <person name="Copeland A."/>
            <person name="Lapidus A."/>
            <person name="Glavina del Rio T."/>
            <person name="Dalin E."/>
            <person name="Tice H."/>
            <person name="Bruce D."/>
            <person name="Goodwin L."/>
            <person name="Pitluck S."/>
            <person name="Lcollab F.I."/>
            <person name="Brettin T."/>
            <person name="Detter J.C."/>
            <person name="Han C."/>
            <person name="Tapia R."/>
            <person name="Kuske C.R."/>
            <person name="Schmutz J."/>
            <person name="Larimer F."/>
            <person name="Land M."/>
            <person name="Hauser L."/>
            <person name="Kyrpides N."/>
            <person name="Ovchinikova G."/>
            <person name="Sieprawska-Lupa M."/>
            <person name="Whitman W.B."/>
            <person name="Woyke T."/>
        </authorList>
    </citation>
    <scope>NUCLEOTIDE SEQUENCE [LARGE SCALE GENOMIC DNA]</scope>
    <source>
        <strain evidence="2">M7</strain>
    </source>
</reference>
<dbReference type="Proteomes" id="UP000002063">
    <property type="component" value="Chromosome"/>
</dbReference>
<dbReference type="eggNOG" id="arCOG01182">
    <property type="taxonomic scope" value="Archaea"/>
</dbReference>
<keyword evidence="2" id="KW-0808">Transferase</keyword>
<name>C9REM6_METVM</name>
<keyword evidence="2" id="KW-0418">Kinase</keyword>
<proteinExistence type="predicted"/>
<evidence type="ECO:0000313" key="3">
    <source>
        <dbReference type="Proteomes" id="UP000002063"/>
    </source>
</evidence>
<dbReference type="Pfam" id="PF07714">
    <property type="entry name" value="PK_Tyr_Ser-Thr"/>
    <property type="match status" value="1"/>
</dbReference>
<dbReference type="InterPro" id="IPR001245">
    <property type="entry name" value="Ser-Thr/Tyr_kinase_cat_dom"/>
</dbReference>
<dbReference type="HOGENOM" id="CLU_095575_1_0_2"/>
<dbReference type="PROSITE" id="PS50011">
    <property type="entry name" value="PROTEIN_KINASE_DOM"/>
    <property type="match status" value="1"/>
</dbReference>